<dbReference type="HAMAP" id="MF_01463_B">
    <property type="entry name" value="SecD_B"/>
    <property type="match status" value="1"/>
</dbReference>
<keyword evidence="8 11" id="KW-0472">Membrane</keyword>
<evidence type="ECO:0000259" key="13">
    <source>
        <dbReference type="Pfam" id="PF13721"/>
    </source>
</evidence>
<dbReference type="PANTHER" id="PTHR30081">
    <property type="entry name" value="PROTEIN-EXPORT MEMBRANE PROTEIN SEC"/>
    <property type="match status" value="1"/>
</dbReference>
<dbReference type="NCBIfam" id="TIGR00916">
    <property type="entry name" value="2A0604s01"/>
    <property type="match status" value="1"/>
</dbReference>
<reference evidence="16" key="2">
    <citation type="submission" date="2023-01" db="EMBL/GenBank/DDBJ databases">
        <title>Gilvimarinus xylanilyticus HB14 isolated from Caulerpa lentillifera aquaculture base in Hainan, China.</title>
        <authorList>
            <person name="Zhang Y.-J."/>
        </authorList>
    </citation>
    <scope>NUCLEOTIDE SEQUENCE</scope>
    <source>
        <strain evidence="16">HB14</strain>
    </source>
</reference>
<comment type="similarity">
    <text evidence="9 11">Belongs to the SecD/SecF family. SecD subfamily.</text>
</comment>
<evidence type="ECO:0000259" key="14">
    <source>
        <dbReference type="Pfam" id="PF21760"/>
    </source>
</evidence>
<dbReference type="GO" id="GO:0006605">
    <property type="term" value="P:protein targeting"/>
    <property type="evidence" value="ECO:0007669"/>
    <property type="project" value="UniProtKB-UniRule"/>
</dbReference>
<dbReference type="NCBIfam" id="TIGR01129">
    <property type="entry name" value="secD"/>
    <property type="match status" value="1"/>
</dbReference>
<dbReference type="Gene3D" id="3.30.1360.200">
    <property type="match status" value="1"/>
</dbReference>
<comment type="subunit">
    <text evidence="11">Forms a complex with SecF. Part of the essential Sec protein translocation apparatus which comprises SecA, SecYEG and auxiliary proteins SecDF-YajC and YidC.</text>
</comment>
<evidence type="ECO:0000256" key="1">
    <source>
        <dbReference type="ARBA" id="ARBA00004651"/>
    </source>
</evidence>
<keyword evidence="7 11" id="KW-0811">Translocation</keyword>
<organism evidence="16 17">
    <name type="scientific">Gilvimarinus xylanilyticus</name>
    <dbReference type="NCBI Taxonomy" id="2944139"/>
    <lineage>
        <taxon>Bacteria</taxon>
        <taxon>Pseudomonadati</taxon>
        <taxon>Pseudomonadota</taxon>
        <taxon>Gammaproteobacteria</taxon>
        <taxon>Cellvibrionales</taxon>
        <taxon>Cellvibrionaceae</taxon>
        <taxon>Gilvimarinus</taxon>
    </lineage>
</organism>
<accession>A0A9X2I4F7</accession>
<evidence type="ECO:0000256" key="9">
    <source>
        <dbReference type="ARBA" id="ARBA00060774"/>
    </source>
</evidence>
<feature type="transmembrane region" description="Helical" evidence="11">
    <location>
        <begin position="460"/>
        <end position="477"/>
    </location>
</feature>
<dbReference type="Proteomes" id="UP001139319">
    <property type="component" value="Unassembled WGS sequence"/>
</dbReference>
<dbReference type="GO" id="GO:0043952">
    <property type="term" value="P:protein transport by the Sec complex"/>
    <property type="evidence" value="ECO:0007669"/>
    <property type="project" value="UniProtKB-UniRule"/>
</dbReference>
<evidence type="ECO:0000256" key="10">
    <source>
        <dbReference type="ARBA" id="ARBA00068220"/>
    </source>
</evidence>
<dbReference type="AlphaFoldDB" id="A0A9X2I4F7"/>
<dbReference type="FunFam" id="3.30.1360.200:FF:000001">
    <property type="entry name" value="Protein translocase subunit SecD"/>
    <property type="match status" value="1"/>
</dbReference>
<feature type="domain" description="Protein translocase subunit SecDF P1" evidence="14">
    <location>
        <begin position="233"/>
        <end position="290"/>
    </location>
</feature>
<dbReference type="EMBL" id="JAMFTH010000001">
    <property type="protein sequence ID" value="MCP8898742.1"/>
    <property type="molecule type" value="Genomic_DNA"/>
</dbReference>
<evidence type="ECO:0000256" key="7">
    <source>
        <dbReference type="ARBA" id="ARBA00023010"/>
    </source>
</evidence>
<dbReference type="GO" id="GO:0005886">
    <property type="term" value="C:plasma membrane"/>
    <property type="evidence" value="ECO:0007669"/>
    <property type="project" value="UniProtKB-SubCell"/>
</dbReference>
<evidence type="ECO:0000256" key="6">
    <source>
        <dbReference type="ARBA" id="ARBA00022989"/>
    </source>
</evidence>
<dbReference type="InterPro" id="IPR022646">
    <property type="entry name" value="SecD/SecF_CS"/>
</dbReference>
<feature type="transmembrane region" description="Helical" evidence="11">
    <location>
        <begin position="551"/>
        <end position="573"/>
    </location>
</feature>
<keyword evidence="4 11" id="KW-0812">Transmembrane</keyword>
<reference evidence="16" key="1">
    <citation type="submission" date="2022-05" db="EMBL/GenBank/DDBJ databases">
        <authorList>
            <person name="Sun H.-N."/>
        </authorList>
    </citation>
    <scope>NUCLEOTIDE SEQUENCE</scope>
    <source>
        <strain evidence="16">HB14</strain>
    </source>
</reference>
<name>A0A9X2I4F7_9GAMM</name>
<evidence type="ECO:0000256" key="5">
    <source>
        <dbReference type="ARBA" id="ARBA00022927"/>
    </source>
</evidence>
<evidence type="ECO:0000256" key="8">
    <source>
        <dbReference type="ARBA" id="ARBA00023136"/>
    </source>
</evidence>
<evidence type="ECO:0000256" key="2">
    <source>
        <dbReference type="ARBA" id="ARBA00022448"/>
    </source>
</evidence>
<keyword evidence="2 11" id="KW-0813">Transport</keyword>
<feature type="transmembrane region" description="Helical" evidence="11">
    <location>
        <begin position="579"/>
        <end position="602"/>
    </location>
</feature>
<feature type="domain" description="Protein export membrane protein SecD/SecF C-terminal" evidence="12">
    <location>
        <begin position="439"/>
        <end position="597"/>
    </location>
</feature>
<feature type="transmembrane region" description="Helical" evidence="11">
    <location>
        <begin position="484"/>
        <end position="503"/>
    </location>
</feature>
<evidence type="ECO:0000256" key="4">
    <source>
        <dbReference type="ARBA" id="ARBA00022692"/>
    </source>
</evidence>
<comment type="subcellular location">
    <subcellularLocation>
        <location evidence="1 11">Cell membrane</location>
        <topology evidence="1 11">Multi-pass membrane protein</topology>
    </subcellularLocation>
</comment>
<dbReference type="InterPro" id="IPR054384">
    <property type="entry name" value="SecDF_P1_head"/>
</dbReference>
<dbReference type="SUPFAM" id="SSF82866">
    <property type="entry name" value="Multidrug efflux transporter AcrB transmembrane domain"/>
    <property type="match status" value="1"/>
</dbReference>
<comment type="caution">
    <text evidence="16">The sequence shown here is derived from an EMBL/GenBank/DDBJ whole genome shotgun (WGS) entry which is preliminary data.</text>
</comment>
<evidence type="ECO:0000259" key="15">
    <source>
        <dbReference type="Pfam" id="PF22599"/>
    </source>
</evidence>
<keyword evidence="3 11" id="KW-1003">Cell membrane</keyword>
<feature type="domain" description="SecDF P1 head subdomain" evidence="15">
    <location>
        <begin position="305"/>
        <end position="434"/>
    </location>
</feature>
<gene>
    <name evidence="11 16" type="primary">secD</name>
    <name evidence="16" type="ORF">M6D89_05445</name>
</gene>
<protein>
    <recommendedName>
        <fullName evidence="10 11">Protein translocase subunit SecD</fullName>
    </recommendedName>
</protein>
<comment type="function">
    <text evidence="11">Part of the Sec protein translocase complex. Interacts with the SecYEG preprotein conducting channel. SecDF uses the proton motive force (PMF) to complete protein translocation after the ATP-dependent function of SecA.</text>
</comment>
<evidence type="ECO:0000313" key="17">
    <source>
        <dbReference type="Proteomes" id="UP001139319"/>
    </source>
</evidence>
<dbReference type="Gene3D" id="1.20.1640.10">
    <property type="entry name" value="Multidrug efflux transporter AcrB transmembrane domain"/>
    <property type="match status" value="1"/>
</dbReference>
<dbReference type="Pfam" id="PF13721">
    <property type="entry name" value="SecD-TM1"/>
    <property type="match status" value="1"/>
</dbReference>
<dbReference type="InterPro" id="IPR005791">
    <property type="entry name" value="SecD"/>
</dbReference>
<proteinExistence type="inferred from homology"/>
<evidence type="ECO:0000259" key="12">
    <source>
        <dbReference type="Pfam" id="PF02355"/>
    </source>
</evidence>
<feature type="domain" description="SecD export protein N-terminal TM" evidence="13">
    <location>
        <begin position="2"/>
        <end position="104"/>
    </location>
</feature>
<dbReference type="InterPro" id="IPR055344">
    <property type="entry name" value="SecD_SecF_C_bact"/>
</dbReference>
<dbReference type="FunFam" id="3.30.70.3400:FF:000003">
    <property type="entry name" value="Preprotein translocase subunit SecD"/>
    <property type="match status" value="1"/>
</dbReference>
<dbReference type="Pfam" id="PF22599">
    <property type="entry name" value="SecDF_P1_head"/>
    <property type="match status" value="1"/>
</dbReference>
<evidence type="ECO:0000256" key="11">
    <source>
        <dbReference type="HAMAP-Rule" id="MF_01463"/>
    </source>
</evidence>
<evidence type="ECO:0000313" key="16">
    <source>
        <dbReference type="EMBL" id="MCP8898742.1"/>
    </source>
</evidence>
<dbReference type="GO" id="GO:0065002">
    <property type="term" value="P:intracellular protein transmembrane transport"/>
    <property type="evidence" value="ECO:0007669"/>
    <property type="project" value="UniProtKB-UniRule"/>
</dbReference>
<dbReference type="GO" id="GO:0015450">
    <property type="term" value="F:protein-transporting ATPase activity"/>
    <property type="evidence" value="ECO:0007669"/>
    <property type="project" value="InterPro"/>
</dbReference>
<dbReference type="FunFam" id="1.20.1640.10:FF:000004">
    <property type="entry name" value="Protein translocase subunit SecD"/>
    <property type="match status" value="1"/>
</dbReference>
<dbReference type="InterPro" id="IPR048631">
    <property type="entry name" value="SecD_1st"/>
</dbReference>
<dbReference type="InterPro" id="IPR027398">
    <property type="entry name" value="SecD-TM"/>
</dbReference>
<keyword evidence="5 11" id="KW-0653">Protein transport</keyword>
<keyword evidence="6 11" id="KW-1133">Transmembrane helix</keyword>
<sequence length="618" mass="67401">MLNRYPFWKYLLIILVAVLGFIYSAPNLYPPDDAIQISGSSSDLTIDAATLKRAEQALSDAGIEYFGSEFSETSAALRFTNGEDQLQGKSVVQDALGADYVVALNQAPTTPDWLVSLGATPMKLGLDLRGGVHFLLEVDVDSAITKRQETSADEMKDALRDERIRYSKFQVEDTVIYGLFRSEELRDQAVSALRSDYRQMLFNTDLPQRNGQYVFGASLSEAAQREMEQDALTQNLTTLRKRVNELGVSEPIVQSQGRNRIIVQLPGVQDTAEAKRVIGKTANLEFRLEAEPDALSAATEEFDYNGYPAQLERRLILTGDHVANANASVDPETNMPQVNITLDSLGGTKMNHATRSNIGRRMAVLFIEYKTRMNNEVNDAGETVQVPEQYVERSVISLATIQGALGVQFRITGLDSPRAASELALMLRSGALAAPMYFVEERTIGPSLGAENIELGVKSVQWGLALVLLFMLVYYKVFGIFANIALAVNMLLLVGLMSLLGATLTLPGIAGIVLTVGMAVDANVLIFARIREELKNGASPQSAISAGYDRAYVTILDANITTLIVAIILYAIGSGPVKGFAVTLSIGILTSMFTAIMGTRALTNLVYGGRKNVKKLWI</sequence>
<comment type="caution">
    <text evidence="11">Lacks conserved residue(s) required for the propagation of feature annotation.</text>
</comment>
<dbReference type="InterPro" id="IPR048634">
    <property type="entry name" value="SecD_SecF_C"/>
</dbReference>
<dbReference type="Pfam" id="PF07549">
    <property type="entry name" value="Sec_GG"/>
    <property type="match status" value="1"/>
</dbReference>
<dbReference type="Pfam" id="PF21760">
    <property type="entry name" value="SecD_1st"/>
    <property type="match status" value="1"/>
</dbReference>
<dbReference type="PANTHER" id="PTHR30081:SF1">
    <property type="entry name" value="PROTEIN TRANSLOCASE SUBUNIT SECD"/>
    <property type="match status" value="1"/>
</dbReference>
<dbReference type="InterPro" id="IPR022813">
    <property type="entry name" value="SecD/SecF_arch_bac"/>
</dbReference>
<keyword evidence="17" id="KW-1185">Reference proteome</keyword>
<dbReference type="Gene3D" id="3.30.70.3400">
    <property type="match status" value="2"/>
</dbReference>
<evidence type="ECO:0000256" key="3">
    <source>
        <dbReference type="ARBA" id="ARBA00022475"/>
    </source>
</evidence>
<dbReference type="RefSeq" id="WP_253967011.1">
    <property type="nucleotide sequence ID" value="NZ_JAMFTH010000001.1"/>
</dbReference>
<dbReference type="Pfam" id="PF02355">
    <property type="entry name" value="SecD_SecF_C"/>
    <property type="match status" value="1"/>
</dbReference>